<gene>
    <name evidence="1" type="ORF">NCTC12195_03150</name>
</gene>
<dbReference type="EMBL" id="UHDK01000001">
    <property type="protein sequence ID" value="SUM33682.1"/>
    <property type="molecule type" value="Genomic_DNA"/>
</dbReference>
<dbReference type="AlphaFoldDB" id="A0A380FHL6"/>
<evidence type="ECO:0000313" key="1">
    <source>
        <dbReference type="EMBL" id="SUM33682.1"/>
    </source>
</evidence>
<sequence>MNRPNKSINFMACIFTIKNPYNIASCYKGSLYYYKVSKLVIYSDSSALFLLFLFFKRTKNPINIEFIGDIDYKIDKPEDWISFAKPLTVSTDNSSISLPKFVLTFLTTSAGQVIISAPTSSA</sequence>
<protein>
    <submittedName>
        <fullName evidence="1">Uncharacterized protein</fullName>
    </submittedName>
</protein>
<reference evidence="1 2" key="1">
    <citation type="submission" date="2018-06" db="EMBL/GenBank/DDBJ databases">
        <authorList>
            <consortium name="Pathogen Informatics"/>
            <person name="Doyle S."/>
        </authorList>
    </citation>
    <scope>NUCLEOTIDE SEQUENCE [LARGE SCALE GENOMIC DNA]</scope>
    <source>
        <strain evidence="1 2">NCTC12195</strain>
    </source>
</reference>
<accession>A0A380FHL6</accession>
<organism evidence="1 2">
    <name type="scientific">Staphylococcus gallinarum</name>
    <dbReference type="NCBI Taxonomy" id="1293"/>
    <lineage>
        <taxon>Bacteria</taxon>
        <taxon>Bacillati</taxon>
        <taxon>Bacillota</taxon>
        <taxon>Bacilli</taxon>
        <taxon>Bacillales</taxon>
        <taxon>Staphylococcaceae</taxon>
        <taxon>Staphylococcus</taxon>
    </lineage>
</organism>
<dbReference type="Proteomes" id="UP000255277">
    <property type="component" value="Unassembled WGS sequence"/>
</dbReference>
<evidence type="ECO:0000313" key="2">
    <source>
        <dbReference type="Proteomes" id="UP000255277"/>
    </source>
</evidence>
<name>A0A380FHL6_STAGA</name>
<proteinExistence type="predicted"/>